<evidence type="ECO:0000313" key="2">
    <source>
        <dbReference type="Proteomes" id="UP001652625"/>
    </source>
</evidence>
<protein>
    <submittedName>
        <fullName evidence="3 4">Uncharacterized protein LOC136091406</fullName>
    </submittedName>
</protein>
<feature type="coiled-coil region" evidence="1">
    <location>
        <begin position="129"/>
        <end position="170"/>
    </location>
</feature>
<proteinExistence type="predicted"/>
<evidence type="ECO:0000313" key="4">
    <source>
        <dbReference type="RefSeq" id="XP_065674998.1"/>
    </source>
</evidence>
<accession>A0ABM4DKD7</accession>
<evidence type="ECO:0000256" key="1">
    <source>
        <dbReference type="SAM" id="Coils"/>
    </source>
</evidence>
<evidence type="ECO:0000313" key="3">
    <source>
        <dbReference type="RefSeq" id="XP_065674997.1"/>
    </source>
</evidence>
<keyword evidence="2" id="KW-1185">Reference proteome</keyword>
<dbReference type="Proteomes" id="UP001652625">
    <property type="component" value="Chromosome 15"/>
</dbReference>
<gene>
    <name evidence="3 4" type="primary">LOC136091406</name>
</gene>
<organism evidence="2 4">
    <name type="scientific">Hydra vulgaris</name>
    <name type="common">Hydra</name>
    <name type="synonym">Hydra attenuata</name>
    <dbReference type="NCBI Taxonomy" id="6087"/>
    <lineage>
        <taxon>Eukaryota</taxon>
        <taxon>Metazoa</taxon>
        <taxon>Cnidaria</taxon>
        <taxon>Hydrozoa</taxon>
        <taxon>Hydroidolina</taxon>
        <taxon>Anthoathecata</taxon>
        <taxon>Aplanulata</taxon>
        <taxon>Hydridae</taxon>
        <taxon>Hydra</taxon>
    </lineage>
</organism>
<dbReference type="RefSeq" id="XP_065674997.1">
    <property type="nucleotide sequence ID" value="XM_065818925.1"/>
</dbReference>
<reference evidence="3 4" key="1">
    <citation type="submission" date="2025-05" db="UniProtKB">
        <authorList>
            <consortium name="RefSeq"/>
        </authorList>
    </citation>
    <scope>IDENTIFICATION</scope>
</reference>
<dbReference type="RefSeq" id="XP_065674998.1">
    <property type="nucleotide sequence ID" value="XM_065818926.1"/>
</dbReference>
<sequence>MYSTEREILKQHIGWKNGWEDRCNFPFVKRLIRTDKISNNVISILMTVFKIRGDLFSFMSFLLPIDFDMPSNDEFDKMCLKLTRQKKKYKKNFIAIKNEEFFKMQLSQAPPKKKKKSADADDFFTLNNNQELLNQIDQLTSENKTNMEQIEKFKMQVFKLEAEITDLNSKNRALNTHCNSLSSQLETMSIRLITELHQYINLFAIEFHACFLNESITRKMHELIFNVPLFVKFHKTIWLLSKEEGECLHNSVNKELRQLHSVRNQEQKLHLVLKRFELHSKADRKLQASKVRKCVVCSERGENSFYRQGLCLVCGHQI</sequence>
<keyword evidence="1" id="KW-0175">Coiled coil</keyword>
<name>A0ABM4DKD7_HYDVU</name>
<dbReference type="GeneID" id="136091406"/>